<feature type="compositionally biased region" description="Polar residues" evidence="1">
    <location>
        <begin position="90"/>
        <end position="104"/>
    </location>
</feature>
<sequence length="341" mass="37415">MVENSHNHIGYSLPSELLTDQLPTEFPYDFASFTSPTEDDEGDFFTGLTRQFALSTLLDSNKLKYAASQTQRKWSLSSSPQSTPSPVFSNGSPTGPFQGPSSPTGPFAPTDYSWDLIREAAGQVNMLNKLKAQQALKTNRDLLCLASNFTHPHSSKPHPCFYSENHLKTNCGSIWAGPHACQKRPQFGVQNTCGFGGNVMCGNPHSLCNLNGFVGDHSSLFSGGRKNVPGGGVKKKCAGTGVFLPRTCPDPVEYRAKSGCSPGLAQQRAAEAMINMKNDNLMMHPAEAQPRFLDGVTPNHEEMRMRRNAVLAQQWRNGVEMMAAANKAMNYDMHHHLPPEW</sequence>
<dbReference type="Proteomes" id="UP001237642">
    <property type="component" value="Unassembled WGS sequence"/>
</dbReference>
<reference evidence="2" key="1">
    <citation type="submission" date="2023-02" db="EMBL/GenBank/DDBJ databases">
        <title>Genome of toxic invasive species Heracleum sosnowskyi carries increased number of genes despite the absence of recent whole-genome duplications.</title>
        <authorList>
            <person name="Schelkunov M."/>
            <person name="Shtratnikova V."/>
            <person name="Makarenko M."/>
            <person name="Klepikova A."/>
            <person name="Omelchenko D."/>
            <person name="Novikova G."/>
            <person name="Obukhova E."/>
            <person name="Bogdanov V."/>
            <person name="Penin A."/>
            <person name="Logacheva M."/>
        </authorList>
    </citation>
    <scope>NUCLEOTIDE SEQUENCE</scope>
    <source>
        <strain evidence="2">Hsosn_3</strain>
        <tissue evidence="2">Leaf</tissue>
    </source>
</reference>
<dbReference type="PANTHER" id="PTHR33356:SF17">
    <property type="entry name" value="TPX2 CENTRAL DOMAIN-CONTAINING PROTEIN"/>
    <property type="match status" value="1"/>
</dbReference>
<keyword evidence="3" id="KW-1185">Reference proteome</keyword>
<dbReference type="AlphaFoldDB" id="A0AAD8M9W6"/>
<evidence type="ECO:0000313" key="2">
    <source>
        <dbReference type="EMBL" id="KAK1364937.1"/>
    </source>
</evidence>
<evidence type="ECO:0000256" key="1">
    <source>
        <dbReference type="SAM" id="MobiDB-lite"/>
    </source>
</evidence>
<comment type="caution">
    <text evidence="2">The sequence shown here is derived from an EMBL/GenBank/DDBJ whole genome shotgun (WGS) entry which is preliminary data.</text>
</comment>
<reference evidence="2" key="2">
    <citation type="submission" date="2023-05" db="EMBL/GenBank/DDBJ databases">
        <authorList>
            <person name="Schelkunov M.I."/>
        </authorList>
    </citation>
    <scope>NUCLEOTIDE SEQUENCE</scope>
    <source>
        <strain evidence="2">Hsosn_3</strain>
        <tissue evidence="2">Leaf</tissue>
    </source>
</reference>
<gene>
    <name evidence="2" type="ORF">POM88_040498</name>
</gene>
<proteinExistence type="predicted"/>
<evidence type="ECO:0000313" key="3">
    <source>
        <dbReference type="Proteomes" id="UP001237642"/>
    </source>
</evidence>
<dbReference type="EMBL" id="JAUIZM010000009">
    <property type="protein sequence ID" value="KAK1364937.1"/>
    <property type="molecule type" value="Genomic_DNA"/>
</dbReference>
<feature type="region of interest" description="Disordered" evidence="1">
    <location>
        <begin position="73"/>
        <end position="105"/>
    </location>
</feature>
<protein>
    <submittedName>
        <fullName evidence="2">Uncharacterized protein</fullName>
    </submittedName>
</protein>
<accession>A0AAD8M9W6</accession>
<feature type="compositionally biased region" description="Low complexity" evidence="1">
    <location>
        <begin position="75"/>
        <end position="89"/>
    </location>
</feature>
<name>A0AAD8M9W6_9APIA</name>
<dbReference type="PANTHER" id="PTHR33356">
    <property type="entry name" value="TIP41-LIKE PROTEIN"/>
    <property type="match status" value="1"/>
</dbReference>
<organism evidence="2 3">
    <name type="scientific">Heracleum sosnowskyi</name>
    <dbReference type="NCBI Taxonomy" id="360622"/>
    <lineage>
        <taxon>Eukaryota</taxon>
        <taxon>Viridiplantae</taxon>
        <taxon>Streptophyta</taxon>
        <taxon>Embryophyta</taxon>
        <taxon>Tracheophyta</taxon>
        <taxon>Spermatophyta</taxon>
        <taxon>Magnoliopsida</taxon>
        <taxon>eudicotyledons</taxon>
        <taxon>Gunneridae</taxon>
        <taxon>Pentapetalae</taxon>
        <taxon>asterids</taxon>
        <taxon>campanulids</taxon>
        <taxon>Apiales</taxon>
        <taxon>Apiaceae</taxon>
        <taxon>Apioideae</taxon>
        <taxon>apioid superclade</taxon>
        <taxon>Tordylieae</taxon>
        <taxon>Tordyliinae</taxon>
        <taxon>Heracleum</taxon>
    </lineage>
</organism>